<evidence type="ECO:0000313" key="3">
    <source>
        <dbReference type="Proteomes" id="UP001210865"/>
    </source>
</evidence>
<dbReference type="Proteomes" id="UP001210865">
    <property type="component" value="Chromosome"/>
</dbReference>
<feature type="chain" id="PRO_5045897722" evidence="1">
    <location>
        <begin position="22"/>
        <end position="93"/>
    </location>
</feature>
<keyword evidence="3" id="KW-1185">Reference proteome</keyword>
<gene>
    <name evidence="2" type="ORF">PBT88_19985</name>
</gene>
<proteinExistence type="predicted"/>
<feature type="signal peptide" evidence="1">
    <location>
        <begin position="1"/>
        <end position="21"/>
    </location>
</feature>
<reference evidence="2 3" key="1">
    <citation type="submission" date="2022-12" db="EMBL/GenBank/DDBJ databases">
        <title>Sphingomonas abieness sp. nov., an endophytic bacterium isolated from Abies koreana.</title>
        <authorList>
            <person name="Jiang L."/>
            <person name="Lee J."/>
        </authorList>
    </citation>
    <scope>NUCLEOTIDE SEQUENCE [LARGE SCALE GENOMIC DNA]</scope>
    <source>
        <strain evidence="3">PAMB 00755</strain>
    </source>
</reference>
<keyword evidence="1" id="KW-0732">Signal</keyword>
<dbReference type="RefSeq" id="WP_270077033.1">
    <property type="nucleotide sequence ID" value="NZ_CP115174.1"/>
</dbReference>
<sequence>MKLADVIFACALLSIPVAALADDAVTPVASPAIPATKDAKDPNRIICKTEDQIGSRIATTKVCLTAAQWRDRAFHAGQWAEHQETYNSQPNGR</sequence>
<name>A0ABY7NLJ9_9SPHN</name>
<accession>A0ABY7NLJ9</accession>
<dbReference type="EMBL" id="CP115174">
    <property type="protein sequence ID" value="WBO22388.1"/>
    <property type="molecule type" value="Genomic_DNA"/>
</dbReference>
<organism evidence="2 3">
    <name type="scientific">Sphingomonas abietis</name>
    <dbReference type="NCBI Taxonomy" id="3012344"/>
    <lineage>
        <taxon>Bacteria</taxon>
        <taxon>Pseudomonadati</taxon>
        <taxon>Pseudomonadota</taxon>
        <taxon>Alphaproteobacteria</taxon>
        <taxon>Sphingomonadales</taxon>
        <taxon>Sphingomonadaceae</taxon>
        <taxon>Sphingomonas</taxon>
    </lineage>
</organism>
<protein>
    <submittedName>
        <fullName evidence="2">Uncharacterized protein</fullName>
    </submittedName>
</protein>
<evidence type="ECO:0000256" key="1">
    <source>
        <dbReference type="SAM" id="SignalP"/>
    </source>
</evidence>
<evidence type="ECO:0000313" key="2">
    <source>
        <dbReference type="EMBL" id="WBO22388.1"/>
    </source>
</evidence>